<proteinExistence type="predicted"/>
<evidence type="ECO:0000313" key="4">
    <source>
        <dbReference type="Proteomes" id="UP000027135"/>
    </source>
</evidence>
<protein>
    <recommendedName>
        <fullName evidence="2">ZAD domain-containing protein</fullName>
    </recommendedName>
</protein>
<dbReference type="GO" id="GO:0005634">
    <property type="term" value="C:nucleus"/>
    <property type="evidence" value="ECO:0007669"/>
    <property type="project" value="InterPro"/>
</dbReference>
<dbReference type="PANTHER" id="PTHR39942">
    <property type="entry name" value="BCDNA.LD26519-RELATED"/>
    <property type="match status" value="1"/>
</dbReference>
<reference evidence="3 4" key="1">
    <citation type="journal article" date="2014" name="Nat. Commun.">
        <title>Molecular traces of alternative social organization in a termite genome.</title>
        <authorList>
            <person name="Terrapon N."/>
            <person name="Li C."/>
            <person name="Robertson H.M."/>
            <person name="Ji L."/>
            <person name="Meng X."/>
            <person name="Booth W."/>
            <person name="Chen Z."/>
            <person name="Childers C.P."/>
            <person name="Glastad K.M."/>
            <person name="Gokhale K."/>
            <person name="Gowin J."/>
            <person name="Gronenberg W."/>
            <person name="Hermansen R.A."/>
            <person name="Hu H."/>
            <person name="Hunt B.G."/>
            <person name="Huylmans A.K."/>
            <person name="Khalil S.M."/>
            <person name="Mitchell R.D."/>
            <person name="Munoz-Torres M.C."/>
            <person name="Mustard J.A."/>
            <person name="Pan H."/>
            <person name="Reese J.T."/>
            <person name="Scharf M.E."/>
            <person name="Sun F."/>
            <person name="Vogel H."/>
            <person name="Xiao J."/>
            <person name="Yang W."/>
            <person name="Yang Z."/>
            <person name="Yang Z."/>
            <person name="Zhou J."/>
            <person name="Zhu J."/>
            <person name="Brent C.S."/>
            <person name="Elsik C.G."/>
            <person name="Goodisman M.A."/>
            <person name="Liberles D.A."/>
            <person name="Roe R.M."/>
            <person name="Vargo E.L."/>
            <person name="Vilcinskas A."/>
            <person name="Wang J."/>
            <person name="Bornberg-Bauer E."/>
            <person name="Korb J."/>
            <person name="Zhang G."/>
            <person name="Liebig J."/>
        </authorList>
    </citation>
    <scope>NUCLEOTIDE SEQUENCE [LARGE SCALE GENOMIC DNA]</scope>
    <source>
        <tissue evidence="3">Whole organism</tissue>
    </source>
</reference>
<evidence type="ECO:0000259" key="2">
    <source>
        <dbReference type="PROSITE" id="PS51915"/>
    </source>
</evidence>
<dbReference type="InterPro" id="IPR012934">
    <property type="entry name" value="Znf_AD"/>
</dbReference>
<dbReference type="AlphaFoldDB" id="A0A067QHT2"/>
<accession>A0A067QHT2</accession>
<dbReference type="Gene3D" id="3.40.1800.20">
    <property type="match status" value="1"/>
</dbReference>
<sequence>MEAFDIKLICRLCAREDESCIQVFGENGIKHNISKKIRLCLPIITVAEDDKYPKQICLSCLKKLDTSFELYSGCMNAQNTIKRLLKKFTQIESAKDNLPVQTPLDRVQNDVSFIC</sequence>
<keyword evidence="4" id="KW-1185">Reference proteome</keyword>
<feature type="binding site" evidence="1">
    <location>
        <position position="57"/>
    </location>
    <ligand>
        <name>Zn(2+)</name>
        <dbReference type="ChEBI" id="CHEBI:29105"/>
    </ligand>
</feature>
<keyword evidence="1" id="KW-0479">Metal-binding</keyword>
<feature type="binding site" evidence="1">
    <location>
        <position position="10"/>
    </location>
    <ligand>
        <name>Zn(2+)</name>
        <dbReference type="ChEBI" id="CHEBI:29105"/>
    </ligand>
</feature>
<dbReference type="GO" id="GO:0008270">
    <property type="term" value="F:zinc ion binding"/>
    <property type="evidence" value="ECO:0007669"/>
    <property type="project" value="UniProtKB-UniRule"/>
</dbReference>
<dbReference type="SUPFAM" id="SSF57716">
    <property type="entry name" value="Glucocorticoid receptor-like (DNA-binding domain)"/>
    <property type="match status" value="1"/>
</dbReference>
<gene>
    <name evidence="3" type="ORF">L798_01935</name>
</gene>
<dbReference type="Pfam" id="PF07776">
    <property type="entry name" value="zf-AD"/>
    <property type="match status" value="1"/>
</dbReference>
<dbReference type="SMART" id="SM00868">
    <property type="entry name" value="zf-AD"/>
    <property type="match status" value="1"/>
</dbReference>
<feature type="binding site" evidence="1">
    <location>
        <position position="60"/>
    </location>
    <ligand>
        <name>Zn(2+)</name>
        <dbReference type="ChEBI" id="CHEBI:29105"/>
    </ligand>
</feature>
<dbReference type="EMBL" id="KK853353">
    <property type="protein sequence ID" value="KDR08217.1"/>
    <property type="molecule type" value="Genomic_DNA"/>
</dbReference>
<dbReference type="OMA" id="AYEFREY"/>
<feature type="binding site" evidence="1">
    <location>
        <position position="13"/>
    </location>
    <ligand>
        <name>Zn(2+)</name>
        <dbReference type="ChEBI" id="CHEBI:29105"/>
    </ligand>
</feature>
<evidence type="ECO:0000256" key="1">
    <source>
        <dbReference type="PROSITE-ProRule" id="PRU01263"/>
    </source>
</evidence>
<name>A0A067QHT2_ZOONE</name>
<dbReference type="PROSITE" id="PS51915">
    <property type="entry name" value="ZAD"/>
    <property type="match status" value="1"/>
</dbReference>
<dbReference type="Proteomes" id="UP000027135">
    <property type="component" value="Unassembled WGS sequence"/>
</dbReference>
<keyword evidence="1" id="KW-0862">Zinc</keyword>
<dbReference type="PANTHER" id="PTHR39942:SF1">
    <property type="entry name" value="BCDNA.LD26519-RELATED"/>
    <property type="match status" value="1"/>
</dbReference>
<dbReference type="InParanoid" id="A0A067QHT2"/>
<feature type="domain" description="ZAD" evidence="2">
    <location>
        <begin position="8"/>
        <end position="84"/>
    </location>
</feature>
<keyword evidence="1" id="KW-0863">Zinc-finger</keyword>
<evidence type="ECO:0000313" key="3">
    <source>
        <dbReference type="EMBL" id="KDR08217.1"/>
    </source>
</evidence>
<organism evidence="3 4">
    <name type="scientific">Zootermopsis nevadensis</name>
    <name type="common">Dampwood termite</name>
    <dbReference type="NCBI Taxonomy" id="136037"/>
    <lineage>
        <taxon>Eukaryota</taxon>
        <taxon>Metazoa</taxon>
        <taxon>Ecdysozoa</taxon>
        <taxon>Arthropoda</taxon>
        <taxon>Hexapoda</taxon>
        <taxon>Insecta</taxon>
        <taxon>Pterygota</taxon>
        <taxon>Neoptera</taxon>
        <taxon>Polyneoptera</taxon>
        <taxon>Dictyoptera</taxon>
        <taxon>Blattodea</taxon>
        <taxon>Blattoidea</taxon>
        <taxon>Termitoidae</taxon>
        <taxon>Termopsidae</taxon>
        <taxon>Zootermopsis</taxon>
    </lineage>
</organism>